<sequence>MVDVDTLVLDASNSFTSSFVVVLGFS</sequence>
<protein>
    <submittedName>
        <fullName evidence="1">Uncharacterized protein</fullName>
    </submittedName>
</protein>
<proteinExistence type="predicted"/>
<reference evidence="1" key="1">
    <citation type="submission" date="2014-11" db="EMBL/GenBank/DDBJ databases">
        <authorList>
            <person name="Amaro Gonzalez C."/>
        </authorList>
    </citation>
    <scope>NUCLEOTIDE SEQUENCE</scope>
</reference>
<dbReference type="EMBL" id="GBXM01001824">
    <property type="protein sequence ID" value="JAI06754.1"/>
    <property type="molecule type" value="Transcribed_RNA"/>
</dbReference>
<dbReference type="AlphaFoldDB" id="A0A0E9XYJ4"/>
<accession>A0A0E9XYJ4</accession>
<evidence type="ECO:0000313" key="1">
    <source>
        <dbReference type="EMBL" id="JAI06754.1"/>
    </source>
</evidence>
<organism evidence="1">
    <name type="scientific">Anguilla anguilla</name>
    <name type="common">European freshwater eel</name>
    <name type="synonym">Muraena anguilla</name>
    <dbReference type="NCBI Taxonomy" id="7936"/>
    <lineage>
        <taxon>Eukaryota</taxon>
        <taxon>Metazoa</taxon>
        <taxon>Chordata</taxon>
        <taxon>Craniata</taxon>
        <taxon>Vertebrata</taxon>
        <taxon>Euteleostomi</taxon>
        <taxon>Actinopterygii</taxon>
        <taxon>Neopterygii</taxon>
        <taxon>Teleostei</taxon>
        <taxon>Anguilliformes</taxon>
        <taxon>Anguillidae</taxon>
        <taxon>Anguilla</taxon>
    </lineage>
</organism>
<reference evidence="1" key="2">
    <citation type="journal article" date="2015" name="Fish Shellfish Immunol.">
        <title>Early steps in the European eel (Anguilla anguilla)-Vibrio vulnificus interaction in the gills: Role of the RtxA13 toxin.</title>
        <authorList>
            <person name="Callol A."/>
            <person name="Pajuelo D."/>
            <person name="Ebbesson L."/>
            <person name="Teles M."/>
            <person name="MacKenzie S."/>
            <person name="Amaro C."/>
        </authorList>
    </citation>
    <scope>NUCLEOTIDE SEQUENCE</scope>
</reference>
<name>A0A0E9XYJ4_ANGAN</name>